<dbReference type="GO" id="GO:0031047">
    <property type="term" value="P:regulatory ncRNA-mediated gene silencing"/>
    <property type="evidence" value="ECO:0007669"/>
    <property type="project" value="UniProtKB-KW"/>
</dbReference>
<evidence type="ECO:0000256" key="2">
    <source>
        <dbReference type="ARBA" id="ARBA00022473"/>
    </source>
</evidence>
<dbReference type="InterPro" id="IPR008978">
    <property type="entry name" value="HSP20-like_chaperone"/>
</dbReference>
<dbReference type="InParanoid" id="A0A6J2ULH4"/>
<reference evidence="16" key="1">
    <citation type="submission" date="2025-08" db="UniProtKB">
        <authorList>
            <consortium name="RefSeq"/>
        </authorList>
    </citation>
    <scope>IDENTIFICATION</scope>
</reference>
<name>A0A6J2ULH4_CHACN</name>
<keyword evidence="2" id="KW-0217">Developmental protein</keyword>
<dbReference type="PANTHER" id="PTHR22655">
    <property type="entry name" value="ATP-DEPENDENT RNA HELICASE TDRD12-RELATED"/>
    <property type="match status" value="1"/>
</dbReference>
<dbReference type="Gene3D" id="3.40.50.300">
    <property type="entry name" value="P-loop containing nucleotide triphosphate hydrolases"/>
    <property type="match status" value="2"/>
</dbReference>
<dbReference type="GO" id="GO:0016787">
    <property type="term" value="F:hydrolase activity"/>
    <property type="evidence" value="ECO:0007669"/>
    <property type="project" value="UniProtKB-KW"/>
</dbReference>
<evidence type="ECO:0000313" key="16">
    <source>
        <dbReference type="RefSeq" id="XP_030621145.1"/>
    </source>
</evidence>
<evidence type="ECO:0000256" key="12">
    <source>
        <dbReference type="ARBA" id="ARBA00047984"/>
    </source>
</evidence>
<dbReference type="GeneID" id="115804790"/>
<keyword evidence="9" id="KW-0744">Spermatogenesis</keyword>
<accession>A0A6J2ULH4</accession>
<keyword evidence="7 16" id="KW-0347">Helicase</keyword>
<keyword evidence="10" id="KW-0943">RNA-mediated gene silencing</keyword>
<sequence length="1317" mass="146630">MLEISVLKVEDPGCLWGRIVKGPCVQAHSPKDYEDLQVKMNLFYHDVNFDVQKLKLNSPEEGQVCVVFHSDQKNWCRAIVESLLLGTVNGQAVCFLVDHAERIIVHKDEVRVALDQFLELPFWMQKFELAGIHPMRLQVSLCQQKAELVPSCHWDSSATRYLLNLIQASTLVQAVLCGRYMGSSAIQLYLTIRNVKICVNDDLVVKKFACFSSAKANVTSQNCSVDPSPVSLTCDIFSSPDKFLATNGCRAATSLPPGFLFEEGHRDDIIMGESTTSEAGREDISLTAPQLLEDKSPPETPPGVCRDQTKNVSSTLQSEAMLADCDSGGSSVELNGESPLKERQSLKEELACARLLQLLNPDPLNPDADSLDTNVLIPEHGGQRVLVHSAITVDPCVTLSHAPITENFRKFLLRRKYAGPGEAESYCWPSVARGCDTVLVSHGGEDPVSYLPPLLAHIQLSSVYSPLSAHSGPLSVILCPGWEKVQMVMELLEESQAAQCLHPAAALIGLGKDEATNTKIQKNCQLLVTTPSSMARLLAAHCFLFLRLCHLVLHEADVLFSRTPAQMETILQHFKKLVCSEERVSCPRQIISVAKRWTPPLDSLVREHMFSPNVIISVLEEAALYSQVHQVVLLCLDSSKTSVLLSSLDFNPSLPQKTLIIANSPEEVEHVYKAVTNTSAFSLKAHEGLTFEFDFVIQQWNKDIGPGTQVILVTTNECLKALGIRDATCVVHYGFPSSPKLFGLRLFCMSENFRNLSDKSTGPGVQSVLLLSERSARHILGVLRYLKRTDASLPPELLQFARGVQRAKEEQKTDRPLCGYLKSTGCCRDSSACADRHSVSRILDNPQHSFSGIILVLPLYIKSASVYYGRVVRQKDDCYETLSAQMSSHYAREKLCAKDVLEGELYGIQERDVYHRVRVTEVPDKGDRLFSSVTAHFLDEGRTQEVKSHQLLQLPAQFHQLPPQAVEIIVCRVQPIDGEVHWNPKVTRAISQKIQGTLHQAKVVLSLGNTIWVDPMVRVTRLPGLKTFINEYNISDEILATGMGTTNPQHVDLLKELIQHQADSSTAETSHAHLFESSPVTLKLKVQAEEEDLSSKVNASEENLSTGPELGVEPPKTGLNDPQRFESSPVTLELKVQVEEEPLSSTVNASEENLSTGPELWVEPSKTGLNDPQSFSPCPPSSFHPQVKWYEKKNTVIVHIKLTCPDKQRCEFYSDRVIYSAYVNERHYLANLELQGNVIPEHCSWSVKGNEPEIRLVKLEERNWKTLLKHKSPFVCYNFDYIGEEEMTTLNGPWFVADAEDEGCYVILDSELESDSD</sequence>
<dbReference type="Gene3D" id="2.30.30.140">
    <property type="match status" value="2"/>
</dbReference>
<feature type="region of interest" description="Disordered" evidence="13">
    <location>
        <begin position="1093"/>
        <end position="1124"/>
    </location>
</feature>
<evidence type="ECO:0000256" key="5">
    <source>
        <dbReference type="ARBA" id="ARBA00022782"/>
    </source>
</evidence>
<keyword evidence="8" id="KW-0067">ATP-binding</keyword>
<evidence type="ECO:0000256" key="9">
    <source>
        <dbReference type="ARBA" id="ARBA00022871"/>
    </source>
</evidence>
<dbReference type="RefSeq" id="XP_030621145.1">
    <property type="nucleotide sequence ID" value="XM_030765285.1"/>
</dbReference>
<comment type="catalytic activity">
    <reaction evidence="12">
        <text>ATP + H2O = ADP + phosphate + H(+)</text>
        <dbReference type="Rhea" id="RHEA:13065"/>
        <dbReference type="ChEBI" id="CHEBI:15377"/>
        <dbReference type="ChEBI" id="CHEBI:15378"/>
        <dbReference type="ChEBI" id="CHEBI:30616"/>
        <dbReference type="ChEBI" id="CHEBI:43474"/>
        <dbReference type="ChEBI" id="CHEBI:456216"/>
        <dbReference type="EC" id="3.6.4.13"/>
    </reaction>
</comment>
<evidence type="ECO:0000256" key="4">
    <source>
        <dbReference type="ARBA" id="ARBA00022741"/>
    </source>
</evidence>
<dbReference type="GO" id="GO:0042078">
    <property type="term" value="P:germ-line stem cell division"/>
    <property type="evidence" value="ECO:0007669"/>
    <property type="project" value="TreeGrafter"/>
</dbReference>
<dbReference type="GO" id="GO:0005524">
    <property type="term" value="F:ATP binding"/>
    <property type="evidence" value="ECO:0007669"/>
    <property type="project" value="UniProtKB-KW"/>
</dbReference>
<organism evidence="15 16">
    <name type="scientific">Chanos chanos</name>
    <name type="common">Milkfish</name>
    <name type="synonym">Mugil chanos</name>
    <dbReference type="NCBI Taxonomy" id="29144"/>
    <lineage>
        <taxon>Eukaryota</taxon>
        <taxon>Metazoa</taxon>
        <taxon>Chordata</taxon>
        <taxon>Craniata</taxon>
        <taxon>Vertebrata</taxon>
        <taxon>Euteleostomi</taxon>
        <taxon>Actinopterygii</taxon>
        <taxon>Neopterygii</taxon>
        <taxon>Teleostei</taxon>
        <taxon>Ostariophysi</taxon>
        <taxon>Gonorynchiformes</taxon>
        <taxon>Chanidae</taxon>
        <taxon>Chanos</taxon>
    </lineage>
</organism>
<gene>
    <name evidence="16" type="primary">tdrd12</name>
</gene>
<dbReference type="InterPro" id="IPR002999">
    <property type="entry name" value="Tudor"/>
</dbReference>
<keyword evidence="3" id="KW-0677">Repeat</keyword>
<evidence type="ECO:0000256" key="8">
    <source>
        <dbReference type="ARBA" id="ARBA00022840"/>
    </source>
</evidence>
<dbReference type="InterPro" id="IPR011545">
    <property type="entry name" value="DEAD/DEAH_box_helicase_dom"/>
</dbReference>
<evidence type="ECO:0000259" key="14">
    <source>
        <dbReference type="PROSITE" id="PS51203"/>
    </source>
</evidence>
<dbReference type="EC" id="3.6.4.13" evidence="1"/>
<dbReference type="CDD" id="cd20435">
    <property type="entry name" value="Tudor_TDRD12_rpt2"/>
    <property type="match status" value="1"/>
</dbReference>
<evidence type="ECO:0000256" key="1">
    <source>
        <dbReference type="ARBA" id="ARBA00012552"/>
    </source>
</evidence>
<proteinExistence type="predicted"/>
<dbReference type="Pfam" id="PF04969">
    <property type="entry name" value="CS"/>
    <property type="match status" value="1"/>
</dbReference>
<feature type="domain" description="CS" evidence="14">
    <location>
        <begin position="1182"/>
        <end position="1268"/>
    </location>
</feature>
<dbReference type="PROSITE" id="PS51203">
    <property type="entry name" value="CS"/>
    <property type="match status" value="1"/>
</dbReference>
<evidence type="ECO:0000256" key="10">
    <source>
        <dbReference type="ARBA" id="ARBA00023158"/>
    </source>
</evidence>
<keyword evidence="11" id="KW-0469">Meiosis</keyword>
<dbReference type="Gene3D" id="2.60.40.790">
    <property type="match status" value="1"/>
</dbReference>
<dbReference type="FunFam" id="3.40.50.300:FF:001416">
    <property type="entry name" value="Tudor domain containing 12"/>
    <property type="match status" value="1"/>
</dbReference>
<keyword evidence="6" id="KW-0378">Hydrolase</keyword>
<dbReference type="InterPro" id="IPR007052">
    <property type="entry name" value="CS_dom"/>
</dbReference>
<evidence type="ECO:0000256" key="3">
    <source>
        <dbReference type="ARBA" id="ARBA00022737"/>
    </source>
</evidence>
<keyword evidence="15" id="KW-1185">Reference proteome</keyword>
<dbReference type="Pfam" id="PF00567">
    <property type="entry name" value="TUDOR"/>
    <property type="match status" value="2"/>
</dbReference>
<dbReference type="InterPro" id="IPR027417">
    <property type="entry name" value="P-loop_NTPase"/>
</dbReference>
<dbReference type="Gene3D" id="2.40.50.90">
    <property type="match status" value="2"/>
</dbReference>
<dbReference type="GO" id="GO:0003724">
    <property type="term" value="F:RNA helicase activity"/>
    <property type="evidence" value="ECO:0007669"/>
    <property type="project" value="UniProtKB-EC"/>
</dbReference>
<keyword evidence="4" id="KW-0547">Nucleotide-binding</keyword>
<evidence type="ECO:0000256" key="6">
    <source>
        <dbReference type="ARBA" id="ARBA00022801"/>
    </source>
</evidence>
<evidence type="ECO:0000256" key="13">
    <source>
        <dbReference type="SAM" id="MobiDB-lite"/>
    </source>
</evidence>
<dbReference type="GO" id="GO:0007283">
    <property type="term" value="P:spermatogenesis"/>
    <property type="evidence" value="ECO:0007669"/>
    <property type="project" value="UniProtKB-KW"/>
</dbReference>
<dbReference type="SUPFAM" id="SSF49764">
    <property type="entry name" value="HSP20-like chaperones"/>
    <property type="match status" value="1"/>
</dbReference>
<dbReference type="GO" id="GO:0051321">
    <property type="term" value="P:meiotic cell cycle"/>
    <property type="evidence" value="ECO:0007669"/>
    <property type="project" value="UniProtKB-KW"/>
</dbReference>
<protein>
    <recommendedName>
        <fullName evidence="1">RNA helicase</fullName>
        <ecNumber evidence="1">3.6.4.13</ecNumber>
    </recommendedName>
</protein>
<dbReference type="PANTHER" id="PTHR22655:SF2">
    <property type="entry name" value="ATP-DEPENDENT RNA HELICASE TDRD12-RELATED"/>
    <property type="match status" value="1"/>
</dbReference>
<dbReference type="GO" id="GO:0003676">
    <property type="term" value="F:nucleic acid binding"/>
    <property type="evidence" value="ECO:0007669"/>
    <property type="project" value="InterPro"/>
</dbReference>
<feature type="compositionally biased region" description="Polar residues" evidence="13">
    <location>
        <begin position="1095"/>
        <end position="1106"/>
    </location>
</feature>
<evidence type="ECO:0000256" key="7">
    <source>
        <dbReference type="ARBA" id="ARBA00022806"/>
    </source>
</evidence>
<dbReference type="OrthoDB" id="249932at2759"/>
<dbReference type="Proteomes" id="UP000504632">
    <property type="component" value="Chromosome 2"/>
</dbReference>
<dbReference type="InterPro" id="IPR035437">
    <property type="entry name" value="SNase_OB-fold_sf"/>
</dbReference>
<dbReference type="SUPFAM" id="SSF63748">
    <property type="entry name" value="Tudor/PWWP/MBT"/>
    <property type="match status" value="2"/>
</dbReference>
<dbReference type="CTD" id="91646"/>
<dbReference type="CDD" id="cd06463">
    <property type="entry name" value="p23_like"/>
    <property type="match status" value="1"/>
</dbReference>
<evidence type="ECO:0000313" key="15">
    <source>
        <dbReference type="Proteomes" id="UP000504632"/>
    </source>
</evidence>
<dbReference type="Pfam" id="PF00270">
    <property type="entry name" value="DEAD"/>
    <property type="match status" value="1"/>
</dbReference>
<evidence type="ECO:0000256" key="11">
    <source>
        <dbReference type="ARBA" id="ARBA00023254"/>
    </source>
</evidence>
<dbReference type="SUPFAM" id="SSF52540">
    <property type="entry name" value="P-loop containing nucleoside triphosphate hydrolases"/>
    <property type="match status" value="2"/>
</dbReference>
<keyword evidence="5" id="KW-0221">Differentiation</keyword>